<gene>
    <name evidence="1" type="ORF">MTP16_25470</name>
</gene>
<dbReference type="EMBL" id="CP094538">
    <property type="protein sequence ID" value="UOE36751.1"/>
    <property type="molecule type" value="Genomic_DNA"/>
</dbReference>
<accession>A0ABY4BG85</accession>
<organism evidence="1 2">
    <name type="scientific">Hymenobacter monticola</name>
    <dbReference type="NCBI Taxonomy" id="1705399"/>
    <lineage>
        <taxon>Bacteria</taxon>
        <taxon>Pseudomonadati</taxon>
        <taxon>Bacteroidota</taxon>
        <taxon>Cytophagia</taxon>
        <taxon>Cytophagales</taxon>
        <taxon>Hymenobacteraceae</taxon>
        <taxon>Hymenobacter</taxon>
    </lineage>
</organism>
<reference evidence="1 2" key="1">
    <citation type="submission" date="2022-03" db="EMBL/GenBank/DDBJ databases">
        <title>Hymenobactersp. isolated from the air.</title>
        <authorList>
            <person name="Won M."/>
            <person name="Kwon S.-W."/>
        </authorList>
    </citation>
    <scope>NUCLEOTIDE SEQUENCE [LARGE SCALE GENOMIC DNA]</scope>
    <source>
        <strain evidence="1 2">KACC 22596</strain>
        <plasmid evidence="1 2">unnamed4</plasmid>
    </source>
</reference>
<sequence length="355" mass="38951">MTNKFYSLIGATEAKKTFDLADLGAKMSHMTPFGFLGDDGTLHGFETFEVAVRPADYDEAFTKKLLELNPPYRILDFLTHHFEYFLGRSNEGSEFLHHIEYVILPKLKRLVNNVPSSLVEEWLRIQKQLMFSQNKQQRITFLEAAYKAACEYSPGQPLSVSINPVALGEHLGLDRATVARIVNELVQDGHVTSTLGMKAMFVTREGTRQLEGEAEPKSSVQHNFHFAQGSTSTVATGANAVQVTSTGQGAILNVASGGQVTQSVTGAQTASLVDLVEQLKQALVAEPKLESHKEDIDDELRRIAAQLQKPEPKKSILTRSFEALHDLAKDGLGSATGHVVFELLQQVPHLLGAAS</sequence>
<keyword evidence="2" id="KW-1185">Reference proteome</keyword>
<dbReference type="RefSeq" id="WP_243520916.1">
    <property type="nucleotide sequence ID" value="NZ_CP094538.1"/>
</dbReference>
<evidence type="ECO:0000313" key="2">
    <source>
        <dbReference type="Proteomes" id="UP000831390"/>
    </source>
</evidence>
<protein>
    <recommendedName>
        <fullName evidence="3">Crp/Fnr family transcriptional regulator</fullName>
    </recommendedName>
</protein>
<geneLocation type="plasmid" evidence="1 2">
    <name>unnamed4</name>
</geneLocation>
<evidence type="ECO:0008006" key="3">
    <source>
        <dbReference type="Google" id="ProtNLM"/>
    </source>
</evidence>
<name>A0ABY4BG85_9BACT</name>
<keyword evidence="1" id="KW-0614">Plasmid</keyword>
<proteinExistence type="predicted"/>
<evidence type="ECO:0000313" key="1">
    <source>
        <dbReference type="EMBL" id="UOE36751.1"/>
    </source>
</evidence>
<dbReference type="Proteomes" id="UP000831390">
    <property type="component" value="Plasmid unnamed4"/>
</dbReference>